<organism evidence="2 3">
    <name type="scientific">Occultella aeris</name>
    <dbReference type="NCBI Taxonomy" id="2761496"/>
    <lineage>
        <taxon>Bacteria</taxon>
        <taxon>Bacillati</taxon>
        <taxon>Actinomycetota</taxon>
        <taxon>Actinomycetes</taxon>
        <taxon>Micrococcales</taxon>
        <taxon>Ruaniaceae</taxon>
        <taxon>Occultella</taxon>
    </lineage>
</organism>
<reference evidence="2 3" key="1">
    <citation type="submission" date="2019-11" db="EMBL/GenBank/DDBJ databases">
        <authorList>
            <person name="Criscuolo A."/>
        </authorList>
    </citation>
    <scope>NUCLEOTIDE SEQUENCE [LARGE SCALE GENOMIC DNA]</scope>
    <source>
        <strain evidence="2">CIP111667</strain>
    </source>
</reference>
<accession>A0A7M4DNL5</accession>
<proteinExistence type="predicted"/>
<dbReference type="RefSeq" id="WP_156742401.1">
    <property type="nucleotide sequence ID" value="NZ_CACRYJ010000055.1"/>
</dbReference>
<dbReference type="EMBL" id="CACRYJ010000055">
    <property type="protein sequence ID" value="VZO39046.1"/>
    <property type="molecule type" value="Genomic_DNA"/>
</dbReference>
<dbReference type="SUPFAM" id="SSF109854">
    <property type="entry name" value="DinB/YfiT-like putative metalloenzymes"/>
    <property type="match status" value="1"/>
</dbReference>
<sequence>MATLLELHHRTLTVGRDLVSRVEPEALGAPTPCADWDLGALLAHMTGQNHGFAAAADGPSTTTEDFLPRDVAADPAGNYSSSVDRVLAAVAAEGATERTWHLAEFSPRQDFPGQSGLGFHLIDYVAHGWDVARALGTEVEFDDEVLMTAVRIAEQVPDGPARLVPGAAFAPRLPIADPDSDLLATFLLLLGRDPAWRA</sequence>
<dbReference type="NCBIfam" id="TIGR03083">
    <property type="entry name" value="maleylpyruvate isomerase family mycothiol-dependent enzyme"/>
    <property type="match status" value="1"/>
</dbReference>
<name>A0A7M4DNL5_9MICO</name>
<dbReference type="InterPro" id="IPR017517">
    <property type="entry name" value="Maleyloyr_isom"/>
</dbReference>
<dbReference type="InterPro" id="IPR017520">
    <property type="entry name" value="CHP03086"/>
</dbReference>
<evidence type="ECO:0000259" key="1">
    <source>
        <dbReference type="Pfam" id="PF11716"/>
    </source>
</evidence>
<protein>
    <recommendedName>
        <fullName evidence="1">Mycothiol-dependent maleylpyruvate isomerase metal-binding domain-containing protein</fullName>
    </recommendedName>
</protein>
<feature type="domain" description="Mycothiol-dependent maleylpyruvate isomerase metal-binding" evidence="1">
    <location>
        <begin position="15"/>
        <end position="132"/>
    </location>
</feature>
<evidence type="ECO:0000313" key="3">
    <source>
        <dbReference type="Proteomes" id="UP000419743"/>
    </source>
</evidence>
<dbReference type="GO" id="GO:0046872">
    <property type="term" value="F:metal ion binding"/>
    <property type="evidence" value="ECO:0007669"/>
    <property type="project" value="InterPro"/>
</dbReference>
<dbReference type="InterPro" id="IPR034660">
    <property type="entry name" value="DinB/YfiT-like"/>
</dbReference>
<gene>
    <name evidence="2" type="ORF">HALOF300_03746</name>
</gene>
<dbReference type="Proteomes" id="UP000419743">
    <property type="component" value="Unassembled WGS sequence"/>
</dbReference>
<dbReference type="InterPro" id="IPR024344">
    <property type="entry name" value="MDMPI_metal-binding"/>
</dbReference>
<dbReference type="Gene3D" id="1.20.120.450">
    <property type="entry name" value="dinb family like domain"/>
    <property type="match status" value="1"/>
</dbReference>
<dbReference type="Pfam" id="PF11716">
    <property type="entry name" value="MDMPI_N"/>
    <property type="match status" value="1"/>
</dbReference>
<evidence type="ECO:0000313" key="2">
    <source>
        <dbReference type="EMBL" id="VZO39046.1"/>
    </source>
</evidence>
<dbReference type="AlphaFoldDB" id="A0A7M4DNL5"/>
<keyword evidence="3" id="KW-1185">Reference proteome</keyword>
<comment type="caution">
    <text evidence="2">The sequence shown here is derived from an EMBL/GenBank/DDBJ whole genome shotgun (WGS) entry which is preliminary data.</text>
</comment>
<dbReference type="NCBIfam" id="TIGR03086">
    <property type="entry name" value="TIGR03086 family metal-binding protein"/>
    <property type="match status" value="1"/>
</dbReference>